<dbReference type="EMBL" id="CAJNDS010002210">
    <property type="protein sequence ID" value="CAE7374042.1"/>
    <property type="molecule type" value="Genomic_DNA"/>
</dbReference>
<keyword evidence="2" id="KW-1185">Reference proteome</keyword>
<protein>
    <submittedName>
        <fullName evidence="1">Uncharacterized protein</fullName>
    </submittedName>
</protein>
<evidence type="ECO:0000313" key="1">
    <source>
        <dbReference type="EMBL" id="CAE7374042.1"/>
    </source>
</evidence>
<sequence length="421" mass="46783">MYSLMPGRGDIRILSQKMPSVYVIEDSLGLLCDFLSSDECELLIGLVLGAVCLDLTQVMHAEEAANATLERIAKRPAPSQRSQKYSLLSPAAMRAQSEPADYVMAGAVTALLATREADGFLGPEEDSDLDGLSDFSFEEELLASSVQLSTDTVETTWELEVRKLSGESLMLAVHSGMPVSELSRAIEVHLGISQHCQRWIAGEQVLPWRQGPHSLVARVLENVPELTVIHIGHEPLNPLPSRFDVKLIAFNMKAAYRDSSRVSLFRIRADTPNRQMTVQRSTRNHSETYMYDMEKKSAKYSGGHCLCVPSHSATPLDKDLLSDFVGRWQDTSDVDSRLLWRLPGDEAENRFWCDPFMSPCEDYVEVKVDVAIGTLKAKIVRFLIDGDGKPIRAAVKHDGSFLHEYTVEVIEWDPQADAGCG</sequence>
<organism evidence="1 2">
    <name type="scientific">Symbiodinium natans</name>
    <dbReference type="NCBI Taxonomy" id="878477"/>
    <lineage>
        <taxon>Eukaryota</taxon>
        <taxon>Sar</taxon>
        <taxon>Alveolata</taxon>
        <taxon>Dinophyceae</taxon>
        <taxon>Suessiales</taxon>
        <taxon>Symbiodiniaceae</taxon>
        <taxon>Symbiodinium</taxon>
    </lineage>
</organism>
<dbReference type="AlphaFoldDB" id="A0A812PSK5"/>
<dbReference type="OrthoDB" id="406547at2759"/>
<gene>
    <name evidence="1" type="ORF">SNAT2548_LOCUS20433</name>
</gene>
<reference evidence="1" key="1">
    <citation type="submission" date="2021-02" db="EMBL/GenBank/DDBJ databases">
        <authorList>
            <person name="Dougan E. K."/>
            <person name="Rhodes N."/>
            <person name="Thang M."/>
            <person name="Chan C."/>
        </authorList>
    </citation>
    <scope>NUCLEOTIDE SEQUENCE</scope>
</reference>
<evidence type="ECO:0000313" key="2">
    <source>
        <dbReference type="Proteomes" id="UP000604046"/>
    </source>
</evidence>
<dbReference type="Proteomes" id="UP000604046">
    <property type="component" value="Unassembled WGS sequence"/>
</dbReference>
<comment type="caution">
    <text evidence="1">The sequence shown here is derived from an EMBL/GenBank/DDBJ whole genome shotgun (WGS) entry which is preliminary data.</text>
</comment>
<name>A0A812PSK5_9DINO</name>
<accession>A0A812PSK5</accession>
<proteinExistence type="predicted"/>